<dbReference type="EMBL" id="NOUV01000005">
    <property type="protein sequence ID" value="PDX88038.1"/>
    <property type="molecule type" value="Genomic_DNA"/>
</dbReference>
<organism evidence="2 3">
    <name type="scientific">Faecalibacterium prausnitzii</name>
    <dbReference type="NCBI Taxonomy" id="853"/>
    <lineage>
        <taxon>Bacteria</taxon>
        <taxon>Bacillati</taxon>
        <taxon>Bacillota</taxon>
        <taxon>Clostridia</taxon>
        <taxon>Eubacteriales</taxon>
        <taxon>Oscillospiraceae</taxon>
        <taxon>Faecalibacterium</taxon>
    </lineage>
</organism>
<dbReference type="Gene3D" id="3.30.2310.20">
    <property type="entry name" value="RelE-like"/>
    <property type="match status" value="1"/>
</dbReference>
<reference evidence="2 3" key="1">
    <citation type="journal article" date="2017" name="Front. Microbiol.">
        <title>New Insights into the Diversity of the Genus Faecalibacterium.</title>
        <authorList>
            <person name="Benevides L."/>
            <person name="Burman S."/>
            <person name="Martin R."/>
            <person name="Robert V."/>
            <person name="Thomas M."/>
            <person name="Miquel S."/>
            <person name="Chain F."/>
            <person name="Sokol H."/>
            <person name="Bermudez-Humaran L.G."/>
            <person name="Morrison M."/>
            <person name="Langella P."/>
            <person name="Azevedo V.A."/>
            <person name="Chatel J.M."/>
            <person name="Soares S."/>
        </authorList>
    </citation>
    <scope>NUCLEOTIDE SEQUENCE [LARGE SCALE GENOMIC DNA]</scope>
    <source>
        <strain evidence="2 3">AHMP21</strain>
    </source>
</reference>
<evidence type="ECO:0000256" key="1">
    <source>
        <dbReference type="ARBA" id="ARBA00022649"/>
    </source>
</evidence>
<gene>
    <name evidence="2" type="ORF">CHR60_03195</name>
</gene>
<protein>
    <submittedName>
        <fullName evidence="2">Addiction module toxin RelE</fullName>
    </submittedName>
</protein>
<sequence>MNYFIHVTDKADQDLGESFDYIDLTLKNPLAADVLVDTAEKKLAQLSTFPKRYPVVRDPFLASLGIRFVPVQSYLAFYQVDETAQTVHILRFLYGKSSWESILKTDLAPH</sequence>
<proteinExistence type="predicted"/>
<dbReference type="Pfam" id="PF05016">
    <property type="entry name" value="ParE_toxin"/>
    <property type="match status" value="1"/>
</dbReference>
<dbReference type="RefSeq" id="WP_097791697.1">
    <property type="nucleotide sequence ID" value="NZ_NOUV01000005.1"/>
</dbReference>
<keyword evidence="1" id="KW-1277">Toxin-antitoxin system</keyword>
<evidence type="ECO:0000313" key="3">
    <source>
        <dbReference type="Proteomes" id="UP000220904"/>
    </source>
</evidence>
<comment type="caution">
    <text evidence="2">The sequence shown here is derived from an EMBL/GenBank/DDBJ whole genome shotgun (WGS) entry which is preliminary data.</text>
</comment>
<dbReference type="InterPro" id="IPR035093">
    <property type="entry name" value="RelE/ParE_toxin_dom_sf"/>
</dbReference>
<dbReference type="InterPro" id="IPR007712">
    <property type="entry name" value="RelE/ParE_toxin"/>
</dbReference>
<name>A0A2A7B9P8_9FIRM</name>
<accession>A0A2A7B9P8</accession>
<dbReference type="AlphaFoldDB" id="A0A2A7B9P8"/>
<dbReference type="OrthoDB" id="361440at2"/>
<evidence type="ECO:0000313" key="2">
    <source>
        <dbReference type="EMBL" id="PDX88038.1"/>
    </source>
</evidence>
<dbReference type="Proteomes" id="UP000220904">
    <property type="component" value="Unassembled WGS sequence"/>
</dbReference>